<reference evidence="1" key="2">
    <citation type="submission" date="2025-08" db="UniProtKB">
        <authorList>
            <consortium name="Ensembl"/>
        </authorList>
    </citation>
    <scope>IDENTIFICATION</scope>
</reference>
<reference evidence="1" key="3">
    <citation type="submission" date="2025-09" db="UniProtKB">
        <authorList>
            <consortium name="Ensembl"/>
        </authorList>
    </citation>
    <scope>IDENTIFICATION</scope>
</reference>
<dbReference type="Proteomes" id="UP000314982">
    <property type="component" value="Unassembled WGS sequence"/>
</dbReference>
<organism evidence="1 2">
    <name type="scientific">Hucho hucho</name>
    <name type="common">huchen</name>
    <dbReference type="NCBI Taxonomy" id="62062"/>
    <lineage>
        <taxon>Eukaryota</taxon>
        <taxon>Metazoa</taxon>
        <taxon>Chordata</taxon>
        <taxon>Craniata</taxon>
        <taxon>Vertebrata</taxon>
        <taxon>Euteleostomi</taxon>
        <taxon>Actinopterygii</taxon>
        <taxon>Neopterygii</taxon>
        <taxon>Teleostei</taxon>
        <taxon>Protacanthopterygii</taxon>
        <taxon>Salmoniformes</taxon>
        <taxon>Salmonidae</taxon>
        <taxon>Salmoninae</taxon>
        <taxon>Hucho</taxon>
    </lineage>
</organism>
<sequence length="144" mass="16398">MNVRHCKSICQLFTHSTCDEHMMSGKGHSVTGSDRFTEFRDTDSDEQVLANFANFAYNPRDLEDLRTLQVTELGHWVNITRLGGCLLSRLEETVPRVCNLASVFLQDCCTKEQVARAEAPRQGHYPTALGSPFLRTRLVWRHDS</sequence>
<name>A0A4W5JVD8_9TELE</name>
<dbReference type="Ensembl" id="ENSHHUT00000003872.1">
    <property type="protein sequence ID" value="ENSHHUP00000003746.1"/>
    <property type="gene ID" value="ENSHHUG00000002330.1"/>
</dbReference>
<proteinExistence type="predicted"/>
<dbReference type="STRING" id="62062.ENSHHUP00000003746"/>
<accession>A0A4W5JVD8</accession>
<dbReference type="AlphaFoldDB" id="A0A4W5JVD8"/>
<protein>
    <submittedName>
        <fullName evidence="1">Uncharacterized protein</fullName>
    </submittedName>
</protein>
<keyword evidence="2" id="KW-1185">Reference proteome</keyword>
<evidence type="ECO:0000313" key="1">
    <source>
        <dbReference type="Ensembl" id="ENSHHUP00000003746.1"/>
    </source>
</evidence>
<evidence type="ECO:0000313" key="2">
    <source>
        <dbReference type="Proteomes" id="UP000314982"/>
    </source>
</evidence>
<reference evidence="2" key="1">
    <citation type="submission" date="2018-06" db="EMBL/GenBank/DDBJ databases">
        <title>Genome assembly of Danube salmon.</title>
        <authorList>
            <person name="Macqueen D.J."/>
            <person name="Gundappa M.K."/>
        </authorList>
    </citation>
    <scope>NUCLEOTIDE SEQUENCE [LARGE SCALE GENOMIC DNA]</scope>
</reference>
<dbReference type="GeneTree" id="ENSGT00990000211521"/>